<feature type="region of interest" description="Disordered" evidence="6">
    <location>
        <begin position="1"/>
        <end position="99"/>
    </location>
</feature>
<dbReference type="GO" id="GO:0006364">
    <property type="term" value="P:rRNA processing"/>
    <property type="evidence" value="ECO:0007669"/>
    <property type="project" value="TreeGrafter"/>
</dbReference>
<dbReference type="PANTHER" id="PTHR13028">
    <property type="entry name" value="RRNA PROCESSING PROTEIN EBNA1-BINDING PROTEIN-RELATED"/>
    <property type="match status" value="1"/>
</dbReference>
<keyword evidence="3" id="KW-0690">Ribosome biogenesis</keyword>
<name>A0AAN6S528_9PEZI</name>
<protein>
    <submittedName>
        <fullName evidence="7">Eukaryotic rRNA processing protein EBP2-domain-containing protein</fullName>
    </submittedName>
</protein>
<dbReference type="PANTHER" id="PTHR13028:SF0">
    <property type="entry name" value="RRNA-PROCESSING PROTEIN EBP2-RELATED"/>
    <property type="match status" value="1"/>
</dbReference>
<evidence type="ECO:0000256" key="3">
    <source>
        <dbReference type="ARBA" id="ARBA00022517"/>
    </source>
</evidence>
<dbReference type="AlphaFoldDB" id="A0AAN6S528"/>
<dbReference type="GO" id="GO:0030687">
    <property type="term" value="C:preribosome, large subunit precursor"/>
    <property type="evidence" value="ECO:0007669"/>
    <property type="project" value="TreeGrafter"/>
</dbReference>
<organism evidence="7 8">
    <name type="scientific">Diplogelasinospora grovesii</name>
    <dbReference type="NCBI Taxonomy" id="303347"/>
    <lineage>
        <taxon>Eukaryota</taxon>
        <taxon>Fungi</taxon>
        <taxon>Dikarya</taxon>
        <taxon>Ascomycota</taxon>
        <taxon>Pezizomycotina</taxon>
        <taxon>Sordariomycetes</taxon>
        <taxon>Sordariomycetidae</taxon>
        <taxon>Sordariales</taxon>
        <taxon>Diplogelasinosporaceae</taxon>
        <taxon>Diplogelasinospora</taxon>
    </lineage>
</organism>
<keyword evidence="4" id="KW-0175">Coiled coil</keyword>
<dbReference type="InterPro" id="IPR008610">
    <property type="entry name" value="Ebp2"/>
</dbReference>
<comment type="caution">
    <text evidence="7">The sequence shown here is derived from an EMBL/GenBank/DDBJ whole genome shotgun (WGS) entry which is preliminary data.</text>
</comment>
<feature type="non-terminal residue" evidence="7">
    <location>
        <position position="379"/>
    </location>
</feature>
<comment type="similarity">
    <text evidence="2">Belongs to the EBP2 family.</text>
</comment>
<feature type="compositionally biased region" description="Acidic residues" evidence="6">
    <location>
        <begin position="1"/>
        <end position="14"/>
    </location>
</feature>
<dbReference type="Proteomes" id="UP001303473">
    <property type="component" value="Unassembled WGS sequence"/>
</dbReference>
<keyword evidence="5" id="KW-0539">Nucleus</keyword>
<feature type="non-terminal residue" evidence="7">
    <location>
        <position position="1"/>
    </location>
</feature>
<evidence type="ECO:0000256" key="5">
    <source>
        <dbReference type="ARBA" id="ARBA00023242"/>
    </source>
</evidence>
<dbReference type="EMBL" id="MU853792">
    <property type="protein sequence ID" value="KAK3940730.1"/>
    <property type="molecule type" value="Genomic_DNA"/>
</dbReference>
<feature type="compositionally biased region" description="Acidic residues" evidence="6">
    <location>
        <begin position="21"/>
        <end position="42"/>
    </location>
</feature>
<dbReference type="GO" id="GO:0005730">
    <property type="term" value="C:nucleolus"/>
    <property type="evidence" value="ECO:0007669"/>
    <property type="project" value="UniProtKB-SubCell"/>
</dbReference>
<accession>A0AAN6S528</accession>
<feature type="compositionally biased region" description="Low complexity" evidence="6">
    <location>
        <begin position="323"/>
        <end position="336"/>
    </location>
</feature>
<feature type="compositionally biased region" description="Basic and acidic residues" evidence="6">
    <location>
        <begin position="231"/>
        <end position="246"/>
    </location>
</feature>
<comment type="subcellular location">
    <subcellularLocation>
        <location evidence="1">Nucleus</location>
        <location evidence="1">Nucleolus</location>
    </subcellularLocation>
</comment>
<evidence type="ECO:0000313" key="7">
    <source>
        <dbReference type="EMBL" id="KAK3940730.1"/>
    </source>
</evidence>
<feature type="compositionally biased region" description="Acidic residues" evidence="6">
    <location>
        <begin position="51"/>
        <end position="92"/>
    </location>
</feature>
<evidence type="ECO:0000313" key="8">
    <source>
        <dbReference type="Proteomes" id="UP001303473"/>
    </source>
</evidence>
<evidence type="ECO:0000256" key="2">
    <source>
        <dbReference type="ARBA" id="ARBA00007336"/>
    </source>
</evidence>
<gene>
    <name evidence="7" type="ORF">QBC46DRAFT_228295</name>
</gene>
<evidence type="ECO:0000256" key="6">
    <source>
        <dbReference type="SAM" id="MobiDB-lite"/>
    </source>
</evidence>
<sequence length="379" mass="41492">KEQVEEEHEDDDVLPDAPAPAEDDEDDEDEDDSEDEDDEDNGVDLSRLEDLSDSDSDSDDGGNDDDEDAEEEEEEIDIDDLSPENSEDEEEIAASTRVRQTINNKEGLLASLKRFALDTSSKVPFATHQSIVSAEVTEEAIPSVDDDLQRELAFMNQSLEAARLARTLLKKEGVPFTRPTDYFAETVRSDETMEKVKAKMIEEATAKKASAEARKLRDLKKFGKQVQVAKQQERAKQKRDTLDKIKDLKRKRQQGQSNVGEKEADDLFDVAVDNELSGGKKGGGYAAAGKKRAFGDKGAGPNPKRQKKDSKYGFGGKKKYSKSGDAISSGDISGFSVKKNRSSFGGSHGGAKGPGRPAKKTKTTPRLGKSKRQAAAGKR</sequence>
<feature type="compositionally biased region" description="Basic residues" evidence="6">
    <location>
        <begin position="357"/>
        <end position="379"/>
    </location>
</feature>
<reference evidence="8" key="1">
    <citation type="journal article" date="2023" name="Mol. Phylogenet. Evol.">
        <title>Genome-scale phylogeny and comparative genomics of the fungal order Sordariales.</title>
        <authorList>
            <person name="Hensen N."/>
            <person name="Bonometti L."/>
            <person name="Westerberg I."/>
            <person name="Brannstrom I.O."/>
            <person name="Guillou S."/>
            <person name="Cros-Aarteil S."/>
            <person name="Calhoun S."/>
            <person name="Haridas S."/>
            <person name="Kuo A."/>
            <person name="Mondo S."/>
            <person name="Pangilinan J."/>
            <person name="Riley R."/>
            <person name="LaButti K."/>
            <person name="Andreopoulos B."/>
            <person name="Lipzen A."/>
            <person name="Chen C."/>
            <person name="Yan M."/>
            <person name="Daum C."/>
            <person name="Ng V."/>
            <person name="Clum A."/>
            <person name="Steindorff A."/>
            <person name="Ohm R.A."/>
            <person name="Martin F."/>
            <person name="Silar P."/>
            <person name="Natvig D.O."/>
            <person name="Lalanne C."/>
            <person name="Gautier V."/>
            <person name="Ament-Velasquez S.L."/>
            <person name="Kruys A."/>
            <person name="Hutchinson M.I."/>
            <person name="Powell A.J."/>
            <person name="Barry K."/>
            <person name="Miller A.N."/>
            <person name="Grigoriev I.V."/>
            <person name="Debuchy R."/>
            <person name="Gladieux P."/>
            <person name="Hiltunen Thoren M."/>
            <person name="Johannesson H."/>
        </authorList>
    </citation>
    <scope>NUCLEOTIDE SEQUENCE [LARGE SCALE GENOMIC DNA]</scope>
    <source>
        <strain evidence="8">CBS 340.73</strain>
    </source>
</reference>
<dbReference type="GO" id="GO:0042273">
    <property type="term" value="P:ribosomal large subunit biogenesis"/>
    <property type="evidence" value="ECO:0007669"/>
    <property type="project" value="TreeGrafter"/>
</dbReference>
<dbReference type="Pfam" id="PF05890">
    <property type="entry name" value="Ebp2"/>
    <property type="match status" value="1"/>
</dbReference>
<keyword evidence="8" id="KW-1185">Reference proteome</keyword>
<dbReference type="GO" id="GO:0034399">
    <property type="term" value="C:nuclear periphery"/>
    <property type="evidence" value="ECO:0007669"/>
    <property type="project" value="TreeGrafter"/>
</dbReference>
<feature type="region of interest" description="Disordered" evidence="6">
    <location>
        <begin position="223"/>
        <end position="379"/>
    </location>
</feature>
<evidence type="ECO:0000256" key="4">
    <source>
        <dbReference type="ARBA" id="ARBA00023054"/>
    </source>
</evidence>
<evidence type="ECO:0000256" key="1">
    <source>
        <dbReference type="ARBA" id="ARBA00004604"/>
    </source>
</evidence>
<proteinExistence type="inferred from homology"/>